<dbReference type="EMBL" id="AP021876">
    <property type="protein sequence ID" value="BBO81784.1"/>
    <property type="molecule type" value="Genomic_DNA"/>
</dbReference>
<organism evidence="1 2">
    <name type="scientific">Desulfosarcina ovata subsp. sediminis</name>
    <dbReference type="NCBI Taxonomy" id="885957"/>
    <lineage>
        <taxon>Bacteria</taxon>
        <taxon>Pseudomonadati</taxon>
        <taxon>Thermodesulfobacteriota</taxon>
        <taxon>Desulfobacteria</taxon>
        <taxon>Desulfobacterales</taxon>
        <taxon>Desulfosarcinaceae</taxon>
        <taxon>Desulfosarcina</taxon>
    </lineage>
</organism>
<gene>
    <name evidence="1" type="ORF">DSCO28_23500</name>
</gene>
<protein>
    <submittedName>
        <fullName evidence="1">Uncharacterized protein</fullName>
    </submittedName>
</protein>
<name>A0A5K7ZK81_9BACT</name>
<dbReference type="Proteomes" id="UP000425960">
    <property type="component" value="Chromosome"/>
</dbReference>
<dbReference type="KEGG" id="dov:DSCO28_23500"/>
<evidence type="ECO:0000313" key="2">
    <source>
        <dbReference type="Proteomes" id="UP000425960"/>
    </source>
</evidence>
<dbReference type="RefSeq" id="WP_155322392.1">
    <property type="nucleotide sequence ID" value="NZ_AP021876.1"/>
</dbReference>
<evidence type="ECO:0000313" key="1">
    <source>
        <dbReference type="EMBL" id="BBO81784.1"/>
    </source>
</evidence>
<dbReference type="AlphaFoldDB" id="A0A5K7ZK81"/>
<proteinExistence type="predicted"/>
<reference evidence="1 2" key="1">
    <citation type="submission" date="2019-11" db="EMBL/GenBank/DDBJ databases">
        <title>Comparative genomics of hydrocarbon-degrading Desulfosarcina strains.</title>
        <authorList>
            <person name="Watanabe M."/>
            <person name="Kojima H."/>
            <person name="Fukui M."/>
        </authorList>
    </citation>
    <scope>NUCLEOTIDE SEQUENCE [LARGE SCALE GENOMIC DNA]</scope>
    <source>
        <strain evidence="1 2">28bB2T</strain>
    </source>
</reference>
<accession>A0A5K7ZK81</accession>
<sequence length="124" mass="14378">MSDSNALQDISNLVESILCSFDIEFDGVFKDRTALKLLEIAFDKYHFNDLELSFPDSTIRRLFEKMTQTIEKELSKVPKEYLVKVMASIYRSIQRRTNGGREYLIFIQQYVGARVGPGIRAIKF</sequence>